<dbReference type="AlphaFoldDB" id="A0AAE0ZYQ4"/>
<dbReference type="Pfam" id="PF24573">
    <property type="entry name" value="HEAT_DAAF5"/>
    <property type="match status" value="1"/>
</dbReference>
<dbReference type="InterPro" id="IPR011989">
    <property type="entry name" value="ARM-like"/>
</dbReference>
<protein>
    <submittedName>
        <fullName evidence="3">Uncharacterized protein</fullName>
    </submittedName>
</protein>
<dbReference type="GO" id="GO:0045505">
    <property type="term" value="F:dynein intermediate chain binding"/>
    <property type="evidence" value="ECO:0007669"/>
    <property type="project" value="TreeGrafter"/>
</dbReference>
<dbReference type="PANTHER" id="PTHR16216:SF2">
    <property type="entry name" value="DYNEIN AXONEMAL ASSEMBLY FACTOR 5"/>
    <property type="match status" value="1"/>
</dbReference>
<evidence type="ECO:0000313" key="4">
    <source>
        <dbReference type="Proteomes" id="UP001283361"/>
    </source>
</evidence>
<feature type="domain" description="Dynein axonemal assembly factor 5 TPR repeats" evidence="2">
    <location>
        <begin position="21"/>
        <end position="306"/>
    </location>
</feature>
<accession>A0AAE0ZYQ4</accession>
<comment type="caution">
    <text evidence="3">The sequence shown here is derived from an EMBL/GenBank/DDBJ whole genome shotgun (WGS) entry which is preliminary data.</text>
</comment>
<proteinExistence type="predicted"/>
<feature type="domain" description="Dynein axonemal assembly factor 5 HEAT-repeat" evidence="1">
    <location>
        <begin position="316"/>
        <end position="508"/>
    </location>
</feature>
<dbReference type="GO" id="GO:0003341">
    <property type="term" value="P:cilium movement"/>
    <property type="evidence" value="ECO:0007669"/>
    <property type="project" value="TreeGrafter"/>
</dbReference>
<dbReference type="PANTHER" id="PTHR16216">
    <property type="entry name" value="DYNEIN ASSEMBLY FACTOR 5, AXONEMAL"/>
    <property type="match status" value="1"/>
</dbReference>
<reference evidence="3" key="1">
    <citation type="journal article" date="2023" name="G3 (Bethesda)">
        <title>A reference genome for the long-term kleptoplast-retaining sea slug Elysia crispata morphotype clarki.</title>
        <authorList>
            <person name="Eastman K.E."/>
            <person name="Pendleton A.L."/>
            <person name="Shaikh M.A."/>
            <person name="Suttiyut T."/>
            <person name="Ogas R."/>
            <person name="Tomko P."/>
            <person name="Gavelis G."/>
            <person name="Widhalm J.R."/>
            <person name="Wisecaver J.H."/>
        </authorList>
    </citation>
    <scope>NUCLEOTIDE SEQUENCE</scope>
    <source>
        <strain evidence="3">ECLA1</strain>
    </source>
</reference>
<dbReference type="EMBL" id="JAWDGP010003137">
    <property type="protein sequence ID" value="KAK3777087.1"/>
    <property type="molecule type" value="Genomic_DNA"/>
</dbReference>
<gene>
    <name evidence="3" type="ORF">RRG08_004256</name>
</gene>
<dbReference type="InterPro" id="IPR056497">
    <property type="entry name" value="HEAT_DAAF5"/>
</dbReference>
<evidence type="ECO:0000313" key="3">
    <source>
        <dbReference type="EMBL" id="KAK3777087.1"/>
    </source>
</evidence>
<evidence type="ECO:0000259" key="1">
    <source>
        <dbReference type="Pfam" id="PF24573"/>
    </source>
</evidence>
<name>A0AAE0ZYQ4_9GAST</name>
<dbReference type="InterPro" id="IPR052623">
    <property type="entry name" value="DAAF5"/>
</dbReference>
<organism evidence="3 4">
    <name type="scientific">Elysia crispata</name>
    <name type="common">lettuce slug</name>
    <dbReference type="NCBI Taxonomy" id="231223"/>
    <lineage>
        <taxon>Eukaryota</taxon>
        <taxon>Metazoa</taxon>
        <taxon>Spiralia</taxon>
        <taxon>Lophotrochozoa</taxon>
        <taxon>Mollusca</taxon>
        <taxon>Gastropoda</taxon>
        <taxon>Heterobranchia</taxon>
        <taxon>Euthyneura</taxon>
        <taxon>Panpulmonata</taxon>
        <taxon>Sacoglossa</taxon>
        <taxon>Placobranchoidea</taxon>
        <taxon>Plakobranchidae</taxon>
        <taxon>Elysia</taxon>
    </lineage>
</organism>
<sequence length="841" mass="94719">MADTEENSNAVVQSLTRQINCLGEDNRNTRKNALISIRKEVFDRKPPLSNKELDVVCAELLKPLLKSFSDPVEKCRELSIDIVYSFFKHVPSLEQKLSYVIPVLVQRLGQQEIVEPSEEIRSQLVSLLHFIVEKVGKAIGVYVDDSVRILQRTLVDPFPEVKKESCQCASLLAKSSPQYFYMQADTLVKPLLLSIAHQHSKVRLLIVETIGTVLQYSNGKAVDDVISHLAQRLFDKTPSVRKAVTLVVGGWLLDLPDRYSYHHKLIPLLLTSLSDEQTEIRQLADELWHDVGLKYERENEDDLKDKLDFVAPQPAHYPPNLERPNLGCRVLVNRHLSKILPGLIRDLGDWVAETRVKCASLLYWLLVNAEDYTTQHIEALLTGLYKACHDEDIRVVKDIQRSAELVGYFVRAETWKRLVLTGLRQALSYNVVMTISAVVRGSPKDVLMEHQTDLVESILNPDVSHTVDDKMHQQIINFCQSLMSVVGEDVAPVSQQLFTLLVGVLAMSQSSSVAESVNESLEELARAQGLPRKGELFEIHTKALIDSFGDGVNMWTNFSPERQIFDTLLVEAGPVVGKHLDDIIPIIVANLQPEKDPELRLKFFSLLSRLVLAAPTTLDSEHHFGEFAVIVARDMILPNCVWKAGRTASAIRATAISCMWALLQSGVLTKEKMEPIAESVVTQLISLLEDDTNTTRLVACRVLTRTFDLLGTTLCQDRLHNLYPELLKRLDDSSNEIRLTMTRTLLAYFDCFAGNYDAALYRCHLEAIYRGLLLHLDDPESSIQKAVLEVMKKASELAPHMLVREVDSVKHKHRSTKYCDELTTYAQDFATGAASQESTSK</sequence>
<dbReference type="GO" id="GO:0036159">
    <property type="term" value="P:inner dynein arm assembly"/>
    <property type="evidence" value="ECO:0007669"/>
    <property type="project" value="TreeGrafter"/>
</dbReference>
<keyword evidence="4" id="KW-1185">Reference proteome</keyword>
<dbReference type="Proteomes" id="UP001283361">
    <property type="component" value="Unassembled WGS sequence"/>
</dbReference>
<dbReference type="GO" id="GO:0036158">
    <property type="term" value="P:outer dynein arm assembly"/>
    <property type="evidence" value="ECO:0007669"/>
    <property type="project" value="TreeGrafter"/>
</dbReference>
<dbReference type="Gene3D" id="1.25.10.10">
    <property type="entry name" value="Leucine-rich Repeat Variant"/>
    <property type="match status" value="3"/>
</dbReference>
<dbReference type="InterPro" id="IPR057978">
    <property type="entry name" value="TPR_DAAF5"/>
</dbReference>
<dbReference type="SUPFAM" id="SSF48371">
    <property type="entry name" value="ARM repeat"/>
    <property type="match status" value="1"/>
</dbReference>
<dbReference type="FunFam" id="1.25.10.10:FF:000746">
    <property type="entry name" value="Dynein assembly factor 5, axonemal"/>
    <property type="match status" value="1"/>
</dbReference>
<dbReference type="Pfam" id="PF25757">
    <property type="entry name" value="TPR_DNAAF5"/>
    <property type="match status" value="1"/>
</dbReference>
<dbReference type="InterPro" id="IPR016024">
    <property type="entry name" value="ARM-type_fold"/>
</dbReference>
<dbReference type="GO" id="GO:0005737">
    <property type="term" value="C:cytoplasm"/>
    <property type="evidence" value="ECO:0007669"/>
    <property type="project" value="TreeGrafter"/>
</dbReference>
<evidence type="ECO:0000259" key="2">
    <source>
        <dbReference type="Pfam" id="PF25757"/>
    </source>
</evidence>